<feature type="region of interest" description="Disordered" evidence="1">
    <location>
        <begin position="422"/>
        <end position="510"/>
    </location>
</feature>
<keyword evidence="4" id="KW-1185">Reference proteome</keyword>
<dbReference type="RefSeq" id="WP_154526187.1">
    <property type="nucleotide sequence ID" value="NZ_VULZ01000011.1"/>
</dbReference>
<evidence type="ECO:0000256" key="1">
    <source>
        <dbReference type="SAM" id="MobiDB-lite"/>
    </source>
</evidence>
<evidence type="ECO:0000313" key="3">
    <source>
        <dbReference type="EMBL" id="MSS15388.1"/>
    </source>
</evidence>
<accession>A0A6L5X7J8</accession>
<dbReference type="AlphaFoldDB" id="A0A6L5X7J8"/>
<feature type="compositionally biased region" description="Polar residues" evidence="1">
    <location>
        <begin position="450"/>
        <end position="471"/>
    </location>
</feature>
<dbReference type="InterPro" id="IPR028932">
    <property type="entry name" value="TerB-C"/>
</dbReference>
<comment type="caution">
    <text evidence="3">The sequence shown here is derived from an EMBL/GenBank/DDBJ whole genome shotgun (WGS) entry which is preliminary data.</text>
</comment>
<feature type="domain" description="TerB-C" evidence="2">
    <location>
        <begin position="376"/>
        <end position="586"/>
    </location>
</feature>
<evidence type="ECO:0000259" key="2">
    <source>
        <dbReference type="Pfam" id="PF15615"/>
    </source>
</evidence>
<organism evidence="3 4">
    <name type="scientific">Porcincola intestinalis</name>
    <dbReference type="NCBI Taxonomy" id="2606632"/>
    <lineage>
        <taxon>Bacteria</taxon>
        <taxon>Bacillati</taxon>
        <taxon>Bacillota</taxon>
        <taxon>Clostridia</taxon>
        <taxon>Lachnospirales</taxon>
        <taxon>Lachnospiraceae</taxon>
        <taxon>Porcincola</taxon>
    </lineage>
</organism>
<proteinExistence type="predicted"/>
<protein>
    <recommendedName>
        <fullName evidence="2">TerB-C domain-containing protein</fullName>
    </recommendedName>
</protein>
<dbReference type="EMBL" id="VULZ01000011">
    <property type="protein sequence ID" value="MSS15388.1"/>
    <property type="molecule type" value="Genomic_DNA"/>
</dbReference>
<reference evidence="3 4" key="1">
    <citation type="submission" date="2019-08" db="EMBL/GenBank/DDBJ databases">
        <title>In-depth cultivation of the pig gut microbiome towards novel bacterial diversity and tailored functional studies.</title>
        <authorList>
            <person name="Wylensek D."/>
            <person name="Hitch T.C.A."/>
            <person name="Clavel T."/>
        </authorList>
    </citation>
    <scope>NUCLEOTIDE SEQUENCE [LARGE SCALE GENOMIC DNA]</scope>
    <source>
        <strain evidence="3 4">Oil+RF-744-WCA-WT-11</strain>
    </source>
</reference>
<sequence length="591" mass="66924">MRIRDQAASGRAFATKCRSWSPDCSGARREREDADRMQSEDNPIYRDVPIPDRNRESLRQRYPEGDSGRQIRPVREHAAQSSGQIWGGKDEELRRMILAGRAPELQRRLQERGKQERSYLETVNACRRRMREILSPDRKESAEDGFQVLKSMGDADSGWNGESVFDPDSIRTALQYYVITADLPRSYVAEVFEKEIAEDERILALMLYQEAETDQLYESISEFGRYRGSKSAFFRAHEEDMKAVLVRVYRTWADMYQSEHGRALADELAGKSETRPWLLSRVRSGENVAADRKKDRIFLVDPLLVYWCRRGNWTITQYFPRLFGSRLLQKTLGEVCRETERQMRATARYRNLKPGTLDEKLRKLVERTVQEYLRDRAKEQAKAARQEIRLDLGKLSAIRSDADYTRDQLLDGIEDETDLAAAFPSPRPRQAESVQTSARQPGSADAVPAQASQAHQPADNTAGSAQTSARQPGSADAVPAQASQAHQPADNTADEATRPSESAVAAPQQCRVSEQADFGLSAEETDILRILFTGENPASYIRAHHLYPAVVADSINEKLFEEIGDSAVTEEDGTLSLIEDYLDDLRLLLPQ</sequence>
<feature type="region of interest" description="Disordered" evidence="1">
    <location>
        <begin position="1"/>
        <end position="85"/>
    </location>
</feature>
<feature type="compositionally biased region" description="Polar residues" evidence="1">
    <location>
        <begin position="481"/>
        <end position="490"/>
    </location>
</feature>
<feature type="compositionally biased region" description="Basic and acidic residues" evidence="1">
    <location>
        <begin position="49"/>
        <end position="78"/>
    </location>
</feature>
<feature type="compositionally biased region" description="Basic and acidic residues" evidence="1">
    <location>
        <begin position="26"/>
        <end position="39"/>
    </location>
</feature>
<dbReference type="Proteomes" id="UP000481852">
    <property type="component" value="Unassembled WGS sequence"/>
</dbReference>
<name>A0A6L5X7J8_9FIRM</name>
<evidence type="ECO:0000313" key="4">
    <source>
        <dbReference type="Proteomes" id="UP000481852"/>
    </source>
</evidence>
<dbReference type="Pfam" id="PF15615">
    <property type="entry name" value="TerB_C"/>
    <property type="match status" value="1"/>
</dbReference>
<gene>
    <name evidence="3" type="ORF">FYJ35_10125</name>
</gene>